<dbReference type="EnsemblMetazoa" id="CJA40486.1">
    <property type="protein sequence ID" value="CJA40486.1"/>
    <property type="gene ID" value="WBGene00216334"/>
</dbReference>
<organism evidence="1 2">
    <name type="scientific">Caenorhabditis japonica</name>
    <dbReference type="NCBI Taxonomy" id="281687"/>
    <lineage>
        <taxon>Eukaryota</taxon>
        <taxon>Metazoa</taxon>
        <taxon>Ecdysozoa</taxon>
        <taxon>Nematoda</taxon>
        <taxon>Chromadorea</taxon>
        <taxon>Rhabditida</taxon>
        <taxon>Rhabditina</taxon>
        <taxon>Rhabditomorpha</taxon>
        <taxon>Rhabditoidea</taxon>
        <taxon>Rhabditidae</taxon>
        <taxon>Peloderinae</taxon>
        <taxon>Caenorhabditis</taxon>
    </lineage>
</organism>
<sequence length="56" mass="6200">MTAEKVEIMRKPIFDNSGNDSDVSFVGGLYWSIDANGVTHYNIRDCIGTIGLSFLM</sequence>
<proteinExistence type="predicted"/>
<accession>A0A8R1IRX2</accession>
<name>A0A8R1IRX2_CAEJA</name>
<evidence type="ECO:0000313" key="1">
    <source>
        <dbReference type="EnsemblMetazoa" id="CJA40486.1"/>
    </source>
</evidence>
<protein>
    <submittedName>
        <fullName evidence="1">Uncharacterized protein</fullName>
    </submittedName>
</protein>
<keyword evidence="2" id="KW-1185">Reference proteome</keyword>
<reference evidence="2" key="1">
    <citation type="submission" date="2010-08" db="EMBL/GenBank/DDBJ databases">
        <authorList>
            <consortium name="Caenorhabditis japonica Sequencing Consortium"/>
            <person name="Wilson R.K."/>
        </authorList>
    </citation>
    <scope>NUCLEOTIDE SEQUENCE [LARGE SCALE GENOMIC DNA]</scope>
    <source>
        <strain evidence="2">DF5081</strain>
    </source>
</reference>
<reference evidence="1" key="2">
    <citation type="submission" date="2022-06" db="UniProtKB">
        <authorList>
            <consortium name="EnsemblMetazoa"/>
        </authorList>
    </citation>
    <scope>IDENTIFICATION</scope>
    <source>
        <strain evidence="1">DF5081</strain>
    </source>
</reference>
<dbReference type="AlphaFoldDB" id="A0A8R1IRX2"/>
<evidence type="ECO:0000313" key="2">
    <source>
        <dbReference type="Proteomes" id="UP000005237"/>
    </source>
</evidence>
<dbReference type="Proteomes" id="UP000005237">
    <property type="component" value="Unassembled WGS sequence"/>
</dbReference>